<dbReference type="STRING" id="1246637.MTBBW1_220020"/>
<name>A0A1W1HD79_9BACT</name>
<reference evidence="1 2" key="1">
    <citation type="submission" date="2017-03" db="EMBL/GenBank/DDBJ databases">
        <authorList>
            <person name="Afonso C.L."/>
            <person name="Miller P.J."/>
            <person name="Scott M.A."/>
            <person name="Spackman E."/>
            <person name="Goraichik I."/>
            <person name="Dimitrov K.M."/>
            <person name="Suarez D.L."/>
            <person name="Swayne D.E."/>
        </authorList>
    </citation>
    <scope>NUCLEOTIDE SEQUENCE [LARGE SCALE GENOMIC DNA]</scope>
    <source>
        <strain evidence="1">PRJEB14757</strain>
    </source>
</reference>
<dbReference type="EMBL" id="FWEV01000135">
    <property type="protein sequence ID" value="SLM30328.1"/>
    <property type="molecule type" value="Genomic_DNA"/>
</dbReference>
<keyword evidence="2" id="KW-1185">Reference proteome</keyword>
<accession>A0A1W1HD79</accession>
<evidence type="ECO:0000313" key="1">
    <source>
        <dbReference type="EMBL" id="SLM30328.1"/>
    </source>
</evidence>
<dbReference type="AlphaFoldDB" id="A0A1W1HD79"/>
<organism evidence="1 2">
    <name type="scientific">Desulfamplus magnetovallimortis</name>
    <dbReference type="NCBI Taxonomy" id="1246637"/>
    <lineage>
        <taxon>Bacteria</taxon>
        <taxon>Pseudomonadati</taxon>
        <taxon>Thermodesulfobacteriota</taxon>
        <taxon>Desulfobacteria</taxon>
        <taxon>Desulfobacterales</taxon>
        <taxon>Desulfobacteraceae</taxon>
        <taxon>Desulfamplus</taxon>
    </lineage>
</organism>
<sequence>MAYWWVSQNKTHHEEKNGGYLWAPKNTKSGKNIYHWDTMKDVRKGDIIFSYFRQYIVAYSIAQGNAYDSNNPFRDAGETWEINGRKIDASYTNLLRPIYIPDILAELQDILIKQGAHKPLNVNGTGNQGYLFPLIDEAGKYLLSKCDK</sequence>
<protein>
    <recommendedName>
        <fullName evidence="3">EVE domain-containing protein</fullName>
    </recommendedName>
</protein>
<evidence type="ECO:0000313" key="2">
    <source>
        <dbReference type="Proteomes" id="UP000191931"/>
    </source>
</evidence>
<dbReference type="OrthoDB" id="9790459at2"/>
<gene>
    <name evidence="1" type="ORF">MTBBW1_220020</name>
</gene>
<evidence type="ECO:0008006" key="3">
    <source>
        <dbReference type="Google" id="ProtNLM"/>
    </source>
</evidence>
<dbReference type="Proteomes" id="UP000191931">
    <property type="component" value="Unassembled WGS sequence"/>
</dbReference>
<proteinExistence type="predicted"/>
<dbReference type="RefSeq" id="WP_080799325.1">
    <property type="nucleotide sequence ID" value="NZ_LT828540.1"/>
</dbReference>